<dbReference type="SUPFAM" id="SSF53474">
    <property type="entry name" value="alpha/beta-Hydrolases"/>
    <property type="match status" value="1"/>
</dbReference>
<dbReference type="Pfam" id="PF12697">
    <property type="entry name" value="Abhydrolase_6"/>
    <property type="match status" value="1"/>
</dbReference>
<sequence length="289" mass="30623">MMETPIGRLEVSVDGVGPAAVLMHSLFVDSRSWDRVRGRLASERTLVAITAPGHGPSGDPGRTYSIHEIAAAALGILDGLAAEKRIPPGPADWVGNALGGHAGILAAAHYPERIRSLITLGAPVQAPTLPFRLQEAAILPARALMGMTGWLRQAIVSVLLSERTRAHDPEAVGYVEECLTASDPRLLGRAIRSLAVRRPDFTGLLPRITAPTVFATGTEHNSWPPELAAEAARLLPHGTAVTLPHAAYLLPLEVPEETAQLILRHWSAAEARPEGIHTSTQDAGSGTDS</sequence>
<dbReference type="EMBL" id="CP163302">
    <property type="protein sequence ID" value="XDP46701.1"/>
    <property type="molecule type" value="Genomic_DNA"/>
</dbReference>
<keyword evidence="2" id="KW-0378">Hydrolase</keyword>
<dbReference type="RefSeq" id="WP_369046969.1">
    <property type="nucleotide sequence ID" value="NZ_CP163302.1"/>
</dbReference>
<dbReference type="KEGG" id="spue:AB5L97_06755"/>
<name>A0AB39L735_9MICC</name>
<feature type="domain" description="AB hydrolase-1" evidence="1">
    <location>
        <begin position="21"/>
        <end position="260"/>
    </location>
</feature>
<dbReference type="GO" id="GO:0016787">
    <property type="term" value="F:hydrolase activity"/>
    <property type="evidence" value="ECO:0007669"/>
    <property type="project" value="UniProtKB-KW"/>
</dbReference>
<dbReference type="PANTHER" id="PTHR43194">
    <property type="entry name" value="HYDROLASE ALPHA/BETA FOLD FAMILY"/>
    <property type="match status" value="1"/>
</dbReference>
<dbReference type="Gene3D" id="3.40.50.1820">
    <property type="entry name" value="alpha/beta hydrolase"/>
    <property type="match status" value="1"/>
</dbReference>
<dbReference type="PANTHER" id="PTHR43194:SF5">
    <property type="entry name" value="PIMELOYL-[ACYL-CARRIER PROTEIN] METHYL ESTER ESTERASE"/>
    <property type="match status" value="1"/>
</dbReference>
<dbReference type="AlphaFoldDB" id="A0AB39L735"/>
<evidence type="ECO:0000313" key="2">
    <source>
        <dbReference type="EMBL" id="XDP46701.1"/>
    </source>
</evidence>
<organism evidence="2">
    <name type="scientific">Sinomonas puerhi</name>
    <dbReference type="NCBI Taxonomy" id="3238584"/>
    <lineage>
        <taxon>Bacteria</taxon>
        <taxon>Bacillati</taxon>
        <taxon>Actinomycetota</taxon>
        <taxon>Actinomycetes</taxon>
        <taxon>Micrococcales</taxon>
        <taxon>Micrococcaceae</taxon>
        <taxon>Sinomonas</taxon>
    </lineage>
</organism>
<dbReference type="InterPro" id="IPR029058">
    <property type="entry name" value="AB_hydrolase_fold"/>
</dbReference>
<protein>
    <submittedName>
        <fullName evidence="2">Alpha/beta fold hydrolase</fullName>
    </submittedName>
</protein>
<dbReference type="InterPro" id="IPR000073">
    <property type="entry name" value="AB_hydrolase_1"/>
</dbReference>
<evidence type="ECO:0000259" key="1">
    <source>
        <dbReference type="Pfam" id="PF12697"/>
    </source>
</evidence>
<gene>
    <name evidence="2" type="ORF">AB5L97_06755</name>
</gene>
<proteinExistence type="predicted"/>
<dbReference type="InterPro" id="IPR050228">
    <property type="entry name" value="Carboxylesterase_BioH"/>
</dbReference>
<reference evidence="2" key="1">
    <citation type="submission" date="2024-07" db="EMBL/GenBank/DDBJ databases">
        <authorList>
            <person name="fu j."/>
        </authorList>
    </citation>
    <scope>NUCLEOTIDE SEQUENCE</scope>
    <source>
        <strain evidence="2">P10A9</strain>
    </source>
</reference>
<accession>A0AB39L735</accession>